<evidence type="ECO:0000256" key="1">
    <source>
        <dbReference type="SAM" id="MobiDB-lite"/>
    </source>
</evidence>
<comment type="caution">
    <text evidence="2">The sequence shown here is derived from an EMBL/GenBank/DDBJ whole genome shotgun (WGS) entry which is preliminary data.</text>
</comment>
<dbReference type="Proteomes" id="UP001054837">
    <property type="component" value="Unassembled WGS sequence"/>
</dbReference>
<sequence length="99" mass="11483">MRNSVLTSPRQQNFEAHLPSDKKQHLKSSVCVLQSEPRKIFSRHPRTAFDFLARQSKQIRNNSREKAKKGNHLIKLLNGALTSLLHLEEKGRQKKTRDV</sequence>
<accession>A0AAV4V323</accession>
<evidence type="ECO:0000313" key="2">
    <source>
        <dbReference type="EMBL" id="GIY64600.1"/>
    </source>
</evidence>
<reference evidence="2 3" key="1">
    <citation type="submission" date="2021-06" db="EMBL/GenBank/DDBJ databases">
        <title>Caerostris darwini draft genome.</title>
        <authorList>
            <person name="Kono N."/>
            <person name="Arakawa K."/>
        </authorList>
    </citation>
    <scope>NUCLEOTIDE SEQUENCE [LARGE SCALE GENOMIC DNA]</scope>
</reference>
<name>A0AAV4V323_9ARAC</name>
<dbReference type="AlphaFoldDB" id="A0AAV4V323"/>
<keyword evidence="3" id="KW-1185">Reference proteome</keyword>
<dbReference type="EMBL" id="BPLQ01012343">
    <property type="protein sequence ID" value="GIY64600.1"/>
    <property type="molecule type" value="Genomic_DNA"/>
</dbReference>
<feature type="region of interest" description="Disordered" evidence="1">
    <location>
        <begin position="1"/>
        <end position="26"/>
    </location>
</feature>
<proteinExistence type="predicted"/>
<evidence type="ECO:0000313" key="3">
    <source>
        <dbReference type="Proteomes" id="UP001054837"/>
    </source>
</evidence>
<protein>
    <submittedName>
        <fullName evidence="2">Uncharacterized protein</fullName>
    </submittedName>
</protein>
<organism evidence="2 3">
    <name type="scientific">Caerostris darwini</name>
    <dbReference type="NCBI Taxonomy" id="1538125"/>
    <lineage>
        <taxon>Eukaryota</taxon>
        <taxon>Metazoa</taxon>
        <taxon>Ecdysozoa</taxon>
        <taxon>Arthropoda</taxon>
        <taxon>Chelicerata</taxon>
        <taxon>Arachnida</taxon>
        <taxon>Araneae</taxon>
        <taxon>Araneomorphae</taxon>
        <taxon>Entelegynae</taxon>
        <taxon>Araneoidea</taxon>
        <taxon>Araneidae</taxon>
        <taxon>Caerostris</taxon>
    </lineage>
</organism>
<feature type="compositionally biased region" description="Polar residues" evidence="1">
    <location>
        <begin position="1"/>
        <end position="14"/>
    </location>
</feature>
<gene>
    <name evidence="2" type="ORF">CDAR_370431</name>
</gene>